<dbReference type="EMBL" id="BORC01000005">
    <property type="protein sequence ID" value="GIN63320.1"/>
    <property type="molecule type" value="Genomic_DNA"/>
</dbReference>
<dbReference type="RefSeq" id="WP_095313862.1">
    <property type="nucleotide sequence ID" value="NZ_BORC01000005.1"/>
</dbReference>
<accession>A0A920BUJ7</accession>
<name>A0A920BUJ7_9BACI</name>
<reference evidence="1" key="1">
    <citation type="submission" date="2021-03" db="EMBL/GenBank/DDBJ databases">
        <title>Antimicrobial resistance genes in bacteria isolated from Japanese honey, and their potential for conferring macrolide and lincosamide resistance in the American foulbrood pathogen Paenibacillus larvae.</title>
        <authorList>
            <person name="Okamoto M."/>
            <person name="Kumagai M."/>
            <person name="Kanamori H."/>
            <person name="Takamatsu D."/>
        </authorList>
    </citation>
    <scope>NUCLEOTIDE SEQUENCE</scope>
    <source>
        <strain evidence="1">J27TS8</strain>
    </source>
</reference>
<gene>
    <name evidence="1" type="ORF">J27TS8_33130</name>
</gene>
<comment type="caution">
    <text evidence="1">The sequence shown here is derived from an EMBL/GenBank/DDBJ whole genome shotgun (WGS) entry which is preliminary data.</text>
</comment>
<proteinExistence type="predicted"/>
<keyword evidence="2" id="KW-1185">Reference proteome</keyword>
<dbReference type="OrthoDB" id="2888324at2"/>
<evidence type="ECO:0000313" key="1">
    <source>
        <dbReference type="EMBL" id="GIN63320.1"/>
    </source>
</evidence>
<sequence length="97" mass="11318">MQVEFFNSFNSAQEFVKYDDAEETTHRKVVALIVSSNAGKTQYLTDEYFRNCSNPNYDHEVHINSDSIIVGQYYHLSCLKCQYSWDTGEHISISMDY</sequence>
<organism evidence="1 2">
    <name type="scientific">Robertmurraya siralis</name>
    <dbReference type="NCBI Taxonomy" id="77777"/>
    <lineage>
        <taxon>Bacteria</taxon>
        <taxon>Bacillati</taxon>
        <taxon>Bacillota</taxon>
        <taxon>Bacilli</taxon>
        <taxon>Bacillales</taxon>
        <taxon>Bacillaceae</taxon>
        <taxon>Robertmurraya</taxon>
    </lineage>
</organism>
<dbReference type="Proteomes" id="UP000682111">
    <property type="component" value="Unassembled WGS sequence"/>
</dbReference>
<dbReference type="AlphaFoldDB" id="A0A920BUJ7"/>
<evidence type="ECO:0000313" key="2">
    <source>
        <dbReference type="Proteomes" id="UP000682111"/>
    </source>
</evidence>
<protein>
    <submittedName>
        <fullName evidence="1">Uncharacterized protein</fullName>
    </submittedName>
</protein>